<protein>
    <submittedName>
        <fullName evidence="2">Uncharacterized protein LOC142166058</fullName>
    </submittedName>
</protein>
<keyword evidence="1" id="KW-1185">Reference proteome</keyword>
<sequence length="350" mass="41249">MAQKETTLRTHKRKWKKKKTHGQQMEEDEAERKTKGNDMNEDVYVTVIYAKCSAKERKDLWESLENISSDVSGPWCIGGYVGARYTWSNNRRPRKRIWKRLDRILVNDQWTQKFQHNYVRHLVRTGYLSKGSREKIGDIYEQFNNWEAKVQQLEELDLYQNTEDSREELNKAHVEYIKWLYVQENLLREKSQIKNRWVQGDEKIAKAAVKCFERLFDLEAPIMNISLMYCIPSCISTDDNDYLAYIPDIHEVKEVVFNLSAQSASSLDGFNGVFYQTCWEVIKEDIMAFVQAFFNGRNLTKFYSHSCLVLVPKVESPSNFSKLRPISLTNLPPRSFLKYWLVDSTPSYPT</sequence>
<accession>A0AC58S6E7</accession>
<proteinExistence type="predicted"/>
<dbReference type="Proteomes" id="UP000790787">
    <property type="component" value="Chromosome 11"/>
</dbReference>
<reference evidence="1" key="1">
    <citation type="journal article" date="2014" name="Nat. Commun.">
        <title>The tobacco genome sequence and its comparison with those of tomato and potato.</title>
        <authorList>
            <person name="Sierro N."/>
            <person name="Battey J.N."/>
            <person name="Ouadi S."/>
            <person name="Bakaher N."/>
            <person name="Bovet L."/>
            <person name="Willig A."/>
            <person name="Goepfert S."/>
            <person name="Peitsch M.C."/>
            <person name="Ivanov N.V."/>
        </authorList>
    </citation>
    <scope>NUCLEOTIDE SEQUENCE [LARGE SCALE GENOMIC DNA]</scope>
</reference>
<gene>
    <name evidence="2" type="primary">LOC142166058</name>
</gene>
<name>A0AC58S6E7_TOBAC</name>
<organism evidence="1 2">
    <name type="scientific">Nicotiana tabacum</name>
    <name type="common">Common tobacco</name>
    <dbReference type="NCBI Taxonomy" id="4097"/>
    <lineage>
        <taxon>Eukaryota</taxon>
        <taxon>Viridiplantae</taxon>
        <taxon>Streptophyta</taxon>
        <taxon>Embryophyta</taxon>
        <taxon>Tracheophyta</taxon>
        <taxon>Spermatophyta</taxon>
        <taxon>Magnoliopsida</taxon>
        <taxon>eudicotyledons</taxon>
        <taxon>Gunneridae</taxon>
        <taxon>Pentapetalae</taxon>
        <taxon>asterids</taxon>
        <taxon>lamiids</taxon>
        <taxon>Solanales</taxon>
        <taxon>Solanaceae</taxon>
        <taxon>Nicotianoideae</taxon>
        <taxon>Nicotianeae</taxon>
        <taxon>Nicotiana</taxon>
    </lineage>
</organism>
<evidence type="ECO:0000313" key="1">
    <source>
        <dbReference type="Proteomes" id="UP000790787"/>
    </source>
</evidence>
<evidence type="ECO:0000313" key="2">
    <source>
        <dbReference type="RefSeq" id="XP_075080571.1"/>
    </source>
</evidence>
<dbReference type="RefSeq" id="XP_075080571.1">
    <property type="nucleotide sequence ID" value="XM_075224470.1"/>
</dbReference>
<reference evidence="2" key="2">
    <citation type="submission" date="2025-08" db="UniProtKB">
        <authorList>
            <consortium name="RefSeq"/>
        </authorList>
    </citation>
    <scope>IDENTIFICATION</scope>
    <source>
        <tissue evidence="2">Leaf</tissue>
    </source>
</reference>